<name>A0ACB8DEN5_DERSI</name>
<comment type="caution">
    <text evidence="1">The sequence shown here is derived from an EMBL/GenBank/DDBJ whole genome shotgun (WGS) entry which is preliminary data.</text>
</comment>
<evidence type="ECO:0000313" key="2">
    <source>
        <dbReference type="Proteomes" id="UP000821865"/>
    </source>
</evidence>
<keyword evidence="2" id="KW-1185">Reference proteome</keyword>
<proteinExistence type="predicted"/>
<dbReference type="Proteomes" id="UP000821865">
    <property type="component" value="Chromosome 2"/>
</dbReference>
<evidence type="ECO:0000313" key="1">
    <source>
        <dbReference type="EMBL" id="KAH7966589.1"/>
    </source>
</evidence>
<reference evidence="1" key="1">
    <citation type="submission" date="2020-05" db="EMBL/GenBank/DDBJ databases">
        <title>Large-scale comparative analyses of tick genomes elucidate their genetic diversity and vector capacities.</title>
        <authorList>
            <person name="Jia N."/>
            <person name="Wang J."/>
            <person name="Shi W."/>
            <person name="Du L."/>
            <person name="Sun Y."/>
            <person name="Zhan W."/>
            <person name="Jiang J."/>
            <person name="Wang Q."/>
            <person name="Zhang B."/>
            <person name="Ji P."/>
            <person name="Sakyi L.B."/>
            <person name="Cui X."/>
            <person name="Yuan T."/>
            <person name="Jiang B."/>
            <person name="Yang W."/>
            <person name="Lam T.T.-Y."/>
            <person name="Chang Q."/>
            <person name="Ding S."/>
            <person name="Wang X."/>
            <person name="Zhu J."/>
            <person name="Ruan X."/>
            <person name="Zhao L."/>
            <person name="Wei J."/>
            <person name="Que T."/>
            <person name="Du C."/>
            <person name="Cheng J."/>
            <person name="Dai P."/>
            <person name="Han X."/>
            <person name="Huang E."/>
            <person name="Gao Y."/>
            <person name="Liu J."/>
            <person name="Shao H."/>
            <person name="Ye R."/>
            <person name="Li L."/>
            <person name="Wei W."/>
            <person name="Wang X."/>
            <person name="Wang C."/>
            <person name="Yang T."/>
            <person name="Huo Q."/>
            <person name="Li W."/>
            <person name="Guo W."/>
            <person name="Chen H."/>
            <person name="Zhou L."/>
            <person name="Ni X."/>
            <person name="Tian J."/>
            <person name="Zhou Y."/>
            <person name="Sheng Y."/>
            <person name="Liu T."/>
            <person name="Pan Y."/>
            <person name="Xia L."/>
            <person name="Li J."/>
            <person name="Zhao F."/>
            <person name="Cao W."/>
        </authorList>
    </citation>
    <scope>NUCLEOTIDE SEQUENCE</scope>
    <source>
        <strain evidence="1">Dsil-2018</strain>
    </source>
</reference>
<organism evidence="1 2">
    <name type="scientific">Dermacentor silvarum</name>
    <name type="common">Tick</name>
    <dbReference type="NCBI Taxonomy" id="543639"/>
    <lineage>
        <taxon>Eukaryota</taxon>
        <taxon>Metazoa</taxon>
        <taxon>Ecdysozoa</taxon>
        <taxon>Arthropoda</taxon>
        <taxon>Chelicerata</taxon>
        <taxon>Arachnida</taxon>
        <taxon>Acari</taxon>
        <taxon>Parasitiformes</taxon>
        <taxon>Ixodida</taxon>
        <taxon>Ixodoidea</taxon>
        <taxon>Ixodidae</taxon>
        <taxon>Rhipicephalinae</taxon>
        <taxon>Dermacentor</taxon>
    </lineage>
</organism>
<dbReference type="EMBL" id="CM023471">
    <property type="protein sequence ID" value="KAH7966589.1"/>
    <property type="molecule type" value="Genomic_DNA"/>
</dbReference>
<protein>
    <submittedName>
        <fullName evidence="1">Uncharacterized protein</fullName>
    </submittedName>
</protein>
<sequence>MPLRTRPHGLVRAMLFYFICALVLNAGPIAWAFNVDLPSALVHRGPEGSMFGFAVTVHRDRGFNCLGTAMSSVEATTTVKGRTGRPHHGPESQAVQLGSGYNVGPEDREAHKAGSLRITAAAISSRAVSAPRHTHAFVFARADPSSRHVLPIWAGRPPHVARRAGRGADRLRPRCLLLKGSRTLGPSGRGQRRLAGRQSRDRTLPLHVPEGQWGHAPRERHTGTLLFPRGVGRDFLLAFL</sequence>
<accession>A0ACB8DEN5</accession>
<gene>
    <name evidence="1" type="ORF">HPB49_017902</name>
</gene>